<name>A0AAU9LNJ7_9STRA</name>
<reference evidence="2" key="1">
    <citation type="submission" date="2021-11" db="EMBL/GenBank/DDBJ databases">
        <authorList>
            <person name="Islam A."/>
            <person name="Islam S."/>
            <person name="Flora M.S."/>
            <person name="Rahman M."/>
            <person name="Ziaur R.M."/>
            <person name="Epstein J.H."/>
            <person name="Hassan M."/>
            <person name="Klassen M."/>
            <person name="Woodard K."/>
            <person name="Webb A."/>
            <person name="Webby R.J."/>
            <person name="El Zowalaty M.E."/>
        </authorList>
    </citation>
    <scope>NUCLEOTIDE SEQUENCE</scope>
    <source>
        <strain evidence="2">Pbs3</strain>
    </source>
</reference>
<proteinExistence type="predicted"/>
<dbReference type="EMBL" id="CAKKTJ010000334">
    <property type="protein sequence ID" value="CAH0482398.1"/>
    <property type="molecule type" value="Genomic_DNA"/>
</dbReference>
<evidence type="ECO:0000256" key="1">
    <source>
        <dbReference type="SAM" id="MobiDB-lite"/>
    </source>
</evidence>
<gene>
    <name evidence="2" type="ORF">PBS003_LOCUS8992</name>
</gene>
<dbReference type="AlphaFoldDB" id="A0AAU9LNJ7"/>
<sequence length="543" mass="63039">MDTSANVLELTALPPLSPTMERAFTEAFADMSELENSEAKTKHLTSSPTPASLTAVLHNYPMHKSEIRNMSPSGDKKHTSKDAMEGKRARRSAIEKKSRQRRQNVLKTMRDEVKQLEHKYSELTLVAHASVKDQKALLKLLQQYKEFQKTVKSLSDEDMEEKKQVWDSGVPPSSSFKAQFTKLTTAECYALVRDSYEEMQRFNNAEHFVSTGANFMGWTDKRKYDSRSGALQYGFTKRFPLEDAEELLTKSWDIFLDAPKFKTMSFDRSVNIRYEVLQRMSDDLVIVRRDHKIPNVETTFVSVQVIFRVQTAIGYTLCMRTIPSPEIQKMQEPHEYFYDIFHWAQFNRMYDEFGNPAGCELMSAGSIGDQNQLKSTYWLFELVCSILRELSMPMKKTNNSAQRARRLKIEKKSRQRRQGSLIVMRDEVKVLEREYLHLALNVAKKSRQAATSKYVSEDDLHERDILLDPTQVQTLRQKFLRLVSTTVALRNKQKQFCKILNVQQLFRDLSQTLATEFVDADNDPRRNVVYHATCYRDVLCHHA</sequence>
<accession>A0AAU9LNJ7</accession>
<feature type="region of interest" description="Disordered" evidence="1">
    <location>
        <begin position="65"/>
        <end position="103"/>
    </location>
</feature>
<evidence type="ECO:0000313" key="2">
    <source>
        <dbReference type="EMBL" id="CAH0482398.1"/>
    </source>
</evidence>
<comment type="caution">
    <text evidence="2">The sequence shown here is derived from an EMBL/GenBank/DDBJ whole genome shotgun (WGS) entry which is preliminary data.</text>
</comment>
<evidence type="ECO:0000313" key="3">
    <source>
        <dbReference type="Proteomes" id="UP001160483"/>
    </source>
</evidence>
<feature type="compositionally biased region" description="Basic and acidic residues" evidence="1">
    <location>
        <begin position="74"/>
        <end position="97"/>
    </location>
</feature>
<dbReference type="Proteomes" id="UP001160483">
    <property type="component" value="Unassembled WGS sequence"/>
</dbReference>
<evidence type="ECO:0008006" key="4">
    <source>
        <dbReference type="Google" id="ProtNLM"/>
    </source>
</evidence>
<protein>
    <recommendedName>
        <fullName evidence="4">BZIP domain-containing protein</fullName>
    </recommendedName>
</protein>
<organism evidence="2 3">
    <name type="scientific">Peronospora belbahrii</name>
    <dbReference type="NCBI Taxonomy" id="622444"/>
    <lineage>
        <taxon>Eukaryota</taxon>
        <taxon>Sar</taxon>
        <taxon>Stramenopiles</taxon>
        <taxon>Oomycota</taxon>
        <taxon>Peronosporomycetes</taxon>
        <taxon>Peronosporales</taxon>
        <taxon>Peronosporaceae</taxon>
        <taxon>Peronospora</taxon>
    </lineage>
</organism>